<dbReference type="InterPro" id="IPR051052">
    <property type="entry name" value="Diverse_substrate_MTase"/>
</dbReference>
<dbReference type="GeneID" id="82877540"/>
<evidence type="ECO:0000256" key="3">
    <source>
        <dbReference type="ARBA" id="ARBA00022679"/>
    </source>
</evidence>
<dbReference type="PANTHER" id="PTHR44942:SF4">
    <property type="entry name" value="METHYLTRANSFERASE TYPE 11 DOMAIN-CONTAINING PROTEIN"/>
    <property type="match status" value="1"/>
</dbReference>
<keyword evidence="2 6" id="KW-0489">Methyltransferase</keyword>
<comment type="similarity">
    <text evidence="1">Belongs to the methyltransferase superfamily.</text>
</comment>
<dbReference type="PANTHER" id="PTHR44942">
    <property type="entry name" value="METHYLTRANSF_11 DOMAIN-CONTAINING PROTEIN"/>
    <property type="match status" value="1"/>
</dbReference>
<dbReference type="EC" id="2.1.1.-" evidence="6"/>
<dbReference type="InterPro" id="IPR013216">
    <property type="entry name" value="Methyltransf_11"/>
</dbReference>
<evidence type="ECO:0000256" key="4">
    <source>
        <dbReference type="SAM" id="MobiDB-lite"/>
    </source>
</evidence>
<feature type="region of interest" description="Disordered" evidence="4">
    <location>
        <begin position="1"/>
        <end position="24"/>
    </location>
</feature>
<dbReference type="SUPFAM" id="SSF53335">
    <property type="entry name" value="S-adenosyl-L-methionine-dependent methyltransferases"/>
    <property type="match status" value="1"/>
</dbReference>
<comment type="caution">
    <text evidence="6">The sequence shown here is derived from an EMBL/GenBank/DDBJ whole genome shotgun (WGS) entry which is preliminary data.</text>
</comment>
<dbReference type="GO" id="GO:0008757">
    <property type="term" value="F:S-adenosylmethionine-dependent methyltransferase activity"/>
    <property type="evidence" value="ECO:0007669"/>
    <property type="project" value="InterPro"/>
</dbReference>
<evidence type="ECO:0000313" key="7">
    <source>
        <dbReference type="Proteomes" id="UP000004840"/>
    </source>
</evidence>
<evidence type="ECO:0000259" key="5">
    <source>
        <dbReference type="Pfam" id="PF08241"/>
    </source>
</evidence>
<accession>G7I187</accession>
<organism evidence="6 7">
    <name type="scientific">Corynebacterium casei UCMA 3821</name>
    <dbReference type="NCBI Taxonomy" id="1110505"/>
    <lineage>
        <taxon>Bacteria</taxon>
        <taxon>Bacillati</taxon>
        <taxon>Actinomycetota</taxon>
        <taxon>Actinomycetes</taxon>
        <taxon>Mycobacteriales</taxon>
        <taxon>Corynebacteriaceae</taxon>
        <taxon>Corynebacterium</taxon>
    </lineage>
</organism>
<sequence length="268" mass="30361">MTSEPTHPSPGHYPSYRPPSRRQAPRFATMAHKAAAAEAFRDGADVYDEIRPEYPRLIGHLAPGKTAVDIGAGTGKLTLSLPHDTVLACDPSPDMVRVLQAHGIKCWRATAERLSLADSCVDAAFCAQAWHWVDAKAACQELDRVVRADGSVVLVWNTIDVHSDPWVLRLTRIMHSGDILRPDFTPEVHSPWTIAEEHHEHWNQTLRVEQLHTLMHSRSYWLRATEKNRSRMTGNLNWYLFEHMGFQPGQKIEIPYRTDAFVLSRYAG</sequence>
<dbReference type="Proteomes" id="UP000004840">
    <property type="component" value="Unassembled WGS sequence"/>
</dbReference>
<dbReference type="CDD" id="cd02440">
    <property type="entry name" value="AdoMet_MTases"/>
    <property type="match status" value="1"/>
</dbReference>
<dbReference type="Pfam" id="PF08241">
    <property type="entry name" value="Methyltransf_11"/>
    <property type="match status" value="1"/>
</dbReference>
<gene>
    <name evidence="6" type="ORF">CCAS_13745</name>
</gene>
<feature type="domain" description="Methyltransferase type 11" evidence="5">
    <location>
        <begin position="68"/>
        <end position="153"/>
    </location>
</feature>
<protein>
    <submittedName>
        <fullName evidence="6">Putative SAM-dependent methyltransferase</fullName>
        <ecNumber evidence="6">2.1.1.-</ecNumber>
    </submittedName>
</protein>
<dbReference type="GO" id="GO:0032259">
    <property type="term" value="P:methylation"/>
    <property type="evidence" value="ECO:0007669"/>
    <property type="project" value="UniProtKB-KW"/>
</dbReference>
<dbReference type="Gene3D" id="3.40.50.150">
    <property type="entry name" value="Vaccinia Virus protein VP39"/>
    <property type="match status" value="1"/>
</dbReference>
<proteinExistence type="inferred from homology"/>
<dbReference type="RefSeq" id="WP_006823636.1">
    <property type="nucleotide sequence ID" value="NZ_CAFW01000100.1"/>
</dbReference>
<dbReference type="InterPro" id="IPR029063">
    <property type="entry name" value="SAM-dependent_MTases_sf"/>
</dbReference>
<reference evidence="6 7" key="1">
    <citation type="journal article" date="2012" name="J. Bacteriol.">
        <title>Genome Sequence of Corynebacterium casei UCMA 3821, Isolated from a Smear-Ripened Cheese.</title>
        <authorList>
            <person name="Monnet C."/>
            <person name="Loux V."/>
            <person name="Bento P."/>
            <person name="Gibrat J.F."/>
            <person name="Straub C."/>
            <person name="Bonnarme P."/>
            <person name="Landaud S."/>
            <person name="Irlinger F."/>
        </authorList>
    </citation>
    <scope>NUCLEOTIDE SEQUENCE [LARGE SCALE GENOMIC DNA]</scope>
    <source>
        <strain evidence="6 7">UCMA 3821</strain>
    </source>
</reference>
<dbReference type="AlphaFoldDB" id="G7I187"/>
<evidence type="ECO:0000256" key="2">
    <source>
        <dbReference type="ARBA" id="ARBA00022603"/>
    </source>
</evidence>
<dbReference type="EMBL" id="CAFW01000100">
    <property type="protein sequence ID" value="CCE56202.1"/>
    <property type="molecule type" value="Genomic_DNA"/>
</dbReference>
<keyword evidence="3 6" id="KW-0808">Transferase</keyword>
<name>G7I187_9CORY</name>
<evidence type="ECO:0000256" key="1">
    <source>
        <dbReference type="ARBA" id="ARBA00008361"/>
    </source>
</evidence>
<evidence type="ECO:0000313" key="6">
    <source>
        <dbReference type="EMBL" id="CCE56202.1"/>
    </source>
</evidence>